<evidence type="ECO:0000313" key="7">
    <source>
        <dbReference type="RefSeq" id="XP_026738479.1"/>
    </source>
</evidence>
<dbReference type="Pfam" id="PF07525">
    <property type="entry name" value="SOCS_box"/>
    <property type="match status" value="1"/>
</dbReference>
<evidence type="ECO:0000256" key="2">
    <source>
        <dbReference type="ARBA" id="ARBA00023043"/>
    </source>
</evidence>
<dbReference type="FunCoup" id="A0A7E5WCV0">
    <property type="interactions" value="13"/>
</dbReference>
<dbReference type="Gene3D" id="1.25.40.20">
    <property type="entry name" value="Ankyrin repeat-containing domain"/>
    <property type="match status" value="4"/>
</dbReference>
<dbReference type="RefSeq" id="XP_026738479.1">
    <property type="nucleotide sequence ID" value="XM_026882678.1"/>
</dbReference>
<feature type="repeat" description="ANK" evidence="3">
    <location>
        <begin position="222"/>
        <end position="254"/>
    </location>
</feature>
<dbReference type="Pfam" id="PF00023">
    <property type="entry name" value="Ank"/>
    <property type="match status" value="2"/>
</dbReference>
<dbReference type="GO" id="GO:0005737">
    <property type="term" value="C:cytoplasm"/>
    <property type="evidence" value="ECO:0007669"/>
    <property type="project" value="TreeGrafter"/>
</dbReference>
<dbReference type="OrthoDB" id="194358at2759"/>
<evidence type="ECO:0000259" key="5">
    <source>
        <dbReference type="PROSITE" id="PS50225"/>
    </source>
</evidence>
<dbReference type="InterPro" id="IPR001496">
    <property type="entry name" value="SOCS_box"/>
</dbReference>
<proteinExistence type="predicted"/>
<dbReference type="Gene3D" id="1.10.750.20">
    <property type="entry name" value="SOCS box"/>
    <property type="match status" value="1"/>
</dbReference>
<dbReference type="SUPFAM" id="SSF48403">
    <property type="entry name" value="Ankyrin repeat"/>
    <property type="match status" value="2"/>
</dbReference>
<dbReference type="PANTHER" id="PTHR24198">
    <property type="entry name" value="ANKYRIN REPEAT AND PROTEIN KINASE DOMAIN-CONTAINING PROTEIN"/>
    <property type="match status" value="1"/>
</dbReference>
<feature type="region of interest" description="Disordered" evidence="4">
    <location>
        <begin position="138"/>
        <end position="166"/>
    </location>
</feature>
<organism evidence="6 7">
    <name type="scientific">Trichoplusia ni</name>
    <name type="common">Cabbage looper</name>
    <dbReference type="NCBI Taxonomy" id="7111"/>
    <lineage>
        <taxon>Eukaryota</taxon>
        <taxon>Metazoa</taxon>
        <taxon>Ecdysozoa</taxon>
        <taxon>Arthropoda</taxon>
        <taxon>Hexapoda</taxon>
        <taxon>Insecta</taxon>
        <taxon>Pterygota</taxon>
        <taxon>Neoptera</taxon>
        <taxon>Endopterygota</taxon>
        <taxon>Lepidoptera</taxon>
        <taxon>Glossata</taxon>
        <taxon>Ditrysia</taxon>
        <taxon>Noctuoidea</taxon>
        <taxon>Noctuidae</taxon>
        <taxon>Plusiinae</taxon>
        <taxon>Trichoplusia</taxon>
    </lineage>
</organism>
<evidence type="ECO:0000256" key="1">
    <source>
        <dbReference type="ARBA" id="ARBA00022737"/>
    </source>
</evidence>
<dbReference type="InParanoid" id="A0A7E5WCV0"/>
<sequence>MESSRELPIDWSLQSAVILQDKDAALRALARGANPHKVIHKTITPFGEAARLGNVDLVKLFIYYGSETGSENSRSMSPRHKHVKCCKRKLRHSVQQDESVAKCKALKDRNYKDYDSFETCEAKTSRSDKNQGYFIFTHSEGSSSDESKTSSLKSPVTSSSLTPSPQADLEWDEDIVNVAPTTSEDETWSTMYKWYASILENTGPVLASASLVTKAIDKLDGYKKTALHYAAEEGHTEVVRTLIEAKCKLDIETTDGFTALHLSVINHHTDVVNLLILAGANVNPQTHKNMTPLHYATSKGFLDLVEILVTNGAKLGARDVADRAALHFAASAPNVEILRYLIDAGADVNCEDGLGSTLDITAYPPICEAVWHKHPKNVELLLSRGARITHSHRLLHNAVVQRQVEIVKLLATYSGGANLYTDNGDTPFLLAARLGEITILQCLLQRGANPNCHNSTTGANCLHLAIESMNNMDEFEILLRELCDHNIDIDSTALTADTPLNRAMILNKDGAAVLLIRYGADVNKCQLKLKTLKNINIAKKRKSHGLASMLLKAGHYVPFPDPNEPIPDPSTAAHWLYYAIRHPLSLSDLCRIQIRNVGVKTTKKLYRYIQSLPIPRSLKEYLLMVDEGLQ</sequence>
<feature type="repeat" description="ANK" evidence="3">
    <location>
        <begin position="423"/>
        <end position="455"/>
    </location>
</feature>
<dbReference type="PANTHER" id="PTHR24198:SF165">
    <property type="entry name" value="ANKYRIN REPEAT-CONTAINING PROTEIN-RELATED"/>
    <property type="match status" value="1"/>
</dbReference>
<gene>
    <name evidence="7" type="primary">LOC113501505</name>
</gene>
<dbReference type="KEGG" id="tnl:113501505"/>
<evidence type="ECO:0000256" key="3">
    <source>
        <dbReference type="PROSITE-ProRule" id="PRU00023"/>
    </source>
</evidence>
<dbReference type="SMART" id="SM00248">
    <property type="entry name" value="ANK"/>
    <property type="match status" value="9"/>
</dbReference>
<keyword evidence="6" id="KW-1185">Reference proteome</keyword>
<dbReference type="PROSITE" id="PS50297">
    <property type="entry name" value="ANK_REP_REGION"/>
    <property type="match status" value="5"/>
</dbReference>
<protein>
    <submittedName>
        <fullName evidence="7">Ankyrin-1-like isoform X1</fullName>
    </submittedName>
</protein>
<dbReference type="InterPro" id="IPR036036">
    <property type="entry name" value="SOCS_box-like_dom_sf"/>
</dbReference>
<name>A0A7E5WCV0_TRINI</name>
<dbReference type="Proteomes" id="UP000322000">
    <property type="component" value="Chromosome 15"/>
</dbReference>
<dbReference type="SUPFAM" id="SSF158235">
    <property type="entry name" value="SOCS box-like"/>
    <property type="match status" value="1"/>
</dbReference>
<dbReference type="SMART" id="SM00969">
    <property type="entry name" value="SOCS_box"/>
    <property type="match status" value="1"/>
</dbReference>
<dbReference type="GeneID" id="113501505"/>
<evidence type="ECO:0000313" key="6">
    <source>
        <dbReference type="Proteomes" id="UP000322000"/>
    </source>
</evidence>
<feature type="compositionally biased region" description="Low complexity" evidence="4">
    <location>
        <begin position="139"/>
        <end position="165"/>
    </location>
</feature>
<dbReference type="GO" id="GO:0035556">
    <property type="term" value="P:intracellular signal transduction"/>
    <property type="evidence" value="ECO:0007669"/>
    <property type="project" value="InterPro"/>
</dbReference>
<dbReference type="PROSITE" id="PS50088">
    <property type="entry name" value="ANK_REPEAT"/>
    <property type="match status" value="5"/>
</dbReference>
<feature type="repeat" description="ANK" evidence="3">
    <location>
        <begin position="255"/>
        <end position="287"/>
    </location>
</feature>
<feature type="repeat" description="ANK" evidence="3">
    <location>
        <begin position="321"/>
        <end position="353"/>
    </location>
</feature>
<keyword evidence="2 3" id="KW-0040">ANK repeat</keyword>
<dbReference type="InterPro" id="IPR002110">
    <property type="entry name" value="Ankyrin_rpt"/>
</dbReference>
<dbReference type="AlphaFoldDB" id="A0A7E5WCV0"/>
<dbReference type="PRINTS" id="PR01415">
    <property type="entry name" value="ANKYRIN"/>
</dbReference>
<evidence type="ECO:0000256" key="4">
    <source>
        <dbReference type="SAM" id="MobiDB-lite"/>
    </source>
</evidence>
<accession>A0A7E5WCV0</accession>
<dbReference type="InterPro" id="IPR036770">
    <property type="entry name" value="Ankyrin_rpt-contain_sf"/>
</dbReference>
<reference evidence="7" key="1">
    <citation type="submission" date="2025-08" db="UniProtKB">
        <authorList>
            <consortium name="RefSeq"/>
        </authorList>
    </citation>
    <scope>IDENTIFICATION</scope>
</reference>
<dbReference type="Pfam" id="PF12796">
    <property type="entry name" value="Ank_2"/>
    <property type="match status" value="2"/>
</dbReference>
<feature type="domain" description="SOCS box" evidence="5">
    <location>
        <begin position="583"/>
        <end position="622"/>
    </location>
</feature>
<feature type="repeat" description="ANK" evidence="3">
    <location>
        <begin position="288"/>
        <end position="320"/>
    </location>
</feature>
<keyword evidence="1" id="KW-0677">Repeat</keyword>
<dbReference type="CDD" id="cd03587">
    <property type="entry name" value="SOCS"/>
    <property type="match status" value="1"/>
</dbReference>
<dbReference type="PROSITE" id="PS50225">
    <property type="entry name" value="SOCS"/>
    <property type="match status" value="1"/>
</dbReference>